<gene>
    <name evidence="1" type="ORF">RclHR1_14380002</name>
</gene>
<proteinExistence type="predicted"/>
<protein>
    <submittedName>
        <fullName evidence="1">Uncharacterized protein</fullName>
    </submittedName>
</protein>
<evidence type="ECO:0000313" key="2">
    <source>
        <dbReference type="Proteomes" id="UP000247702"/>
    </source>
</evidence>
<reference evidence="1 2" key="1">
    <citation type="submission" date="2017-11" db="EMBL/GenBank/DDBJ databases">
        <title>The genome of Rhizophagus clarus HR1 reveals common genetic basis of auxotrophy among arbuscular mycorrhizal fungi.</title>
        <authorList>
            <person name="Kobayashi Y."/>
        </authorList>
    </citation>
    <scope>NUCLEOTIDE SEQUENCE [LARGE SCALE GENOMIC DNA]</scope>
    <source>
        <strain evidence="1 2">HR1</strain>
    </source>
</reference>
<dbReference type="Proteomes" id="UP000247702">
    <property type="component" value="Unassembled WGS sequence"/>
</dbReference>
<dbReference type="AlphaFoldDB" id="A0A2Z6QCK5"/>
<keyword evidence="2" id="KW-1185">Reference proteome</keyword>
<name>A0A2Z6QCK5_9GLOM</name>
<comment type="caution">
    <text evidence="1">The sequence shown here is derived from an EMBL/GenBank/DDBJ whole genome shotgun (WGS) entry which is preliminary data.</text>
</comment>
<organism evidence="1 2">
    <name type="scientific">Rhizophagus clarus</name>
    <dbReference type="NCBI Taxonomy" id="94130"/>
    <lineage>
        <taxon>Eukaryota</taxon>
        <taxon>Fungi</taxon>
        <taxon>Fungi incertae sedis</taxon>
        <taxon>Mucoromycota</taxon>
        <taxon>Glomeromycotina</taxon>
        <taxon>Glomeromycetes</taxon>
        <taxon>Glomerales</taxon>
        <taxon>Glomeraceae</taxon>
        <taxon>Rhizophagus</taxon>
    </lineage>
</organism>
<accession>A0A2Z6QCK5</accession>
<dbReference type="EMBL" id="BEXD01000489">
    <property type="protein sequence ID" value="GBB87877.1"/>
    <property type="molecule type" value="Genomic_DNA"/>
</dbReference>
<evidence type="ECO:0000313" key="1">
    <source>
        <dbReference type="EMBL" id="GBB87877.1"/>
    </source>
</evidence>
<sequence length="208" mass="24033">MPEFYSSKQDHEDFVNQFMAYINLTGINDNARIVNILDQAIKKKARKWYHREFDNKNWELQNILNNSGIDANIAVIRFFSEFRGQLTNAAPVAVIVKGGIPIILTGIWAGQKLHQIKRHYPTASRYIKMLEIRSLRQGYTDAQKKTYFLSEVREDIRNEIYRIGQHKPINDILDNLAKLELRQGVLGSPPSYLNYTPTPPINSNITSQ</sequence>